<dbReference type="InterPro" id="IPR023210">
    <property type="entry name" value="NADP_OxRdtase_dom"/>
</dbReference>
<dbReference type="SUPFAM" id="SSF51430">
    <property type="entry name" value="NAD(P)-linked oxidoreductase"/>
    <property type="match status" value="1"/>
</dbReference>
<keyword evidence="3" id="KW-1185">Reference proteome</keyword>
<accession>A0ABT1EEB9</accession>
<name>A0ABT1EEB9_9FIRM</name>
<dbReference type="Gene3D" id="3.20.20.100">
    <property type="entry name" value="NADP-dependent oxidoreductase domain"/>
    <property type="match status" value="1"/>
</dbReference>
<evidence type="ECO:0000313" key="2">
    <source>
        <dbReference type="EMBL" id="MCP1109040.1"/>
    </source>
</evidence>
<dbReference type="Proteomes" id="UP001523565">
    <property type="component" value="Unassembled WGS sequence"/>
</dbReference>
<dbReference type="Pfam" id="PF00248">
    <property type="entry name" value="Aldo_ket_red"/>
    <property type="match status" value="1"/>
</dbReference>
<evidence type="ECO:0000259" key="1">
    <source>
        <dbReference type="Pfam" id="PF00248"/>
    </source>
</evidence>
<comment type="caution">
    <text evidence="2">The sequence shown here is derived from an EMBL/GenBank/DDBJ whole genome shotgun (WGS) entry which is preliminary data.</text>
</comment>
<organism evidence="2 3">
    <name type="scientific">Ohessyouella blattaphilus</name>
    <dbReference type="NCBI Taxonomy" id="2949333"/>
    <lineage>
        <taxon>Bacteria</taxon>
        <taxon>Bacillati</taxon>
        <taxon>Bacillota</taxon>
        <taxon>Clostridia</taxon>
        <taxon>Lachnospirales</taxon>
        <taxon>Lachnospiraceae</taxon>
        <taxon>Ohessyouella</taxon>
    </lineage>
</organism>
<dbReference type="CDD" id="cd19071">
    <property type="entry name" value="AKR_AKR1-5-like"/>
    <property type="match status" value="1"/>
</dbReference>
<evidence type="ECO:0000313" key="3">
    <source>
        <dbReference type="Proteomes" id="UP001523565"/>
    </source>
</evidence>
<dbReference type="InterPro" id="IPR020471">
    <property type="entry name" value="AKR"/>
</dbReference>
<reference evidence="2 3" key="1">
    <citation type="journal article" date="2022" name="Genome Biol. Evol.">
        <title>Host diet, physiology and behaviors set the stage for Lachnospiraceae cladogenesis.</title>
        <authorList>
            <person name="Vera-Ponce De Leon A."/>
            <person name="Schneider M."/>
            <person name="Jahnes B.C."/>
            <person name="Sadowski V."/>
            <person name="Camuy-Velez L.A."/>
            <person name="Duan J."/>
            <person name="Sabree Z.L."/>
        </authorList>
    </citation>
    <scope>NUCLEOTIDE SEQUENCE [LARGE SCALE GENOMIC DNA]</scope>
    <source>
        <strain evidence="2 3">PAL227</strain>
    </source>
</reference>
<dbReference type="RefSeq" id="WP_262067939.1">
    <property type="nucleotide sequence ID" value="NZ_JAMXOC010000001.1"/>
</dbReference>
<dbReference type="EMBL" id="JAMZFV010000001">
    <property type="protein sequence ID" value="MCP1109040.1"/>
    <property type="molecule type" value="Genomic_DNA"/>
</dbReference>
<feature type="domain" description="NADP-dependent oxidoreductase" evidence="1">
    <location>
        <begin position="23"/>
        <end position="305"/>
    </location>
</feature>
<dbReference type="PRINTS" id="PR00069">
    <property type="entry name" value="ALDKETRDTASE"/>
</dbReference>
<proteinExistence type="predicted"/>
<dbReference type="PIRSF" id="PIRSF000097">
    <property type="entry name" value="AKR"/>
    <property type="match status" value="1"/>
</dbReference>
<dbReference type="InterPro" id="IPR036812">
    <property type="entry name" value="NAD(P)_OxRdtase_dom_sf"/>
</dbReference>
<dbReference type="PANTHER" id="PTHR11732">
    <property type="entry name" value="ALDO/KETO REDUCTASE"/>
    <property type="match status" value="1"/>
</dbReference>
<protein>
    <submittedName>
        <fullName evidence="2">Aldo/keto reductase</fullName>
    </submittedName>
</protein>
<sequence>MDILRNANLPEVTSKDGKSLPIIGMGTFGNDKYKSSEVAAAVLGAIKAGYRFFDGAAAYGNEEDIGRVYQQAFAQGLVKREELFILSKLWNDMHGPGKVIAALKKTLKDLQLDYLDAYLVHWPFPNYHAPGAGIDDRHPDARPFFVDEFMATWTQMEALVDAGLVRYIGVSNMTIPKLREVLPLCRRRPVFNEVEMHPAFQQPELFRYCQEQGVIPLAYSPLGSAERPARDTEVTDIEVFKMSELVEIAKRHSVHPALVCLKWATQRGHIPVPFSVKESEYTDNYKAVYSDPLSEEEMRIIEKADKGDRLIKAKVFLWPGAKDWRNIWDLEGVIDRTGWKEN</sequence>
<gene>
    <name evidence="2" type="ORF">NK118_02125</name>
</gene>